<evidence type="ECO:0000313" key="1">
    <source>
        <dbReference type="EMBL" id="CCH57880.1"/>
    </source>
</evidence>
<dbReference type="GeneID" id="14492786"/>
<dbReference type="HOGENOM" id="CLU_327620_0_0_1"/>
<reference evidence="1 2" key="1">
    <citation type="journal article" date="2011" name="Proc. Natl. Acad. Sci. U.S.A.">
        <title>Evolutionary erosion of yeast sex chromosomes by mating-type switching accidents.</title>
        <authorList>
            <person name="Gordon J.L."/>
            <person name="Armisen D."/>
            <person name="Proux-Wera E."/>
            <person name="Oheigeartaigh S.S."/>
            <person name="Byrne K.P."/>
            <person name="Wolfe K.H."/>
        </authorList>
    </citation>
    <scope>NUCLEOTIDE SEQUENCE [LARGE SCALE GENOMIC DNA]</scope>
    <source>
        <strain evidence="2">ATCC 34711 / CBS 6284 / DSM 70876 / NBRC 10599 / NRRL Y-10934 / UCD 77-7</strain>
    </source>
</reference>
<proteinExistence type="predicted"/>
<dbReference type="FunCoup" id="I2GUS8">
    <property type="interactions" value="302"/>
</dbReference>
<dbReference type="InParanoid" id="I2GUS8"/>
<keyword evidence="2" id="KW-1185">Reference proteome</keyword>
<dbReference type="Proteomes" id="UP000002866">
    <property type="component" value="Chromosome 1"/>
</dbReference>
<dbReference type="RefSeq" id="XP_004177399.1">
    <property type="nucleotide sequence ID" value="XM_004177351.1"/>
</dbReference>
<dbReference type="EMBL" id="HE806316">
    <property type="protein sequence ID" value="CCH57880.1"/>
    <property type="molecule type" value="Genomic_DNA"/>
</dbReference>
<gene>
    <name evidence="1" type="primary">TBLA0A00790</name>
    <name evidence="1" type="ORF">TBLA_0A00790</name>
</gene>
<dbReference type="OMA" id="VRMDPIN"/>
<dbReference type="eggNOG" id="ENOG502QQPQ">
    <property type="taxonomic scope" value="Eukaryota"/>
</dbReference>
<sequence>MLRYHPPNQNQLLFGINLARNAKRLVWYAIREYRQKRTILPTKDKPFSQHRDISQRFYDQFNISSRIDLKKLGFSESNLENNHTTSNDDLLIKYLQFASSKINGTINKRLNKLEHLLNNLEENDNGHKLAVIFDYLLIQCQNEASILNKRIKDKKKSGLNNEIFQEKQNFVSKPATNESDGISENKLEDQILNELFDESSTKDRKYIKLYHTELLFHILEQIKNNTDIITSNYFSLEQIVEVFEFSKLFPIRSIRDKGIFLAGNIVYSSGKVRMDPVNESFYIESLVNSGSYKKAFLLYKTNEKNVNEKWWYEMGMMIALRSNNLLKFKHILDNYDLKYDSYPYMPGNILKLSVQKYLQVRNFSQADKLTARLITLLEMNKHSKKNNTNNLKTINFKDEEEANSYLNKLEYPSNSELLRIIENYLHKRTIPKVDKLMEIYKDLYGEQIEDNDYFMVKKKIQMVKDSTELRDTLRSLKHETSDVKSELRRCKDLLHRMNTISEKSLQNFGNELLLGSLVEMKHAPRLKKSMDTILTKKILEGGTSNNDIPASRKFMYFISILLAFNKENEAFVVVENMEKTNQKLIESSNNANIKCEFPPIQAFHYAKFIDFYTLQLRKIRNKMEVKPLLSKVQNISKRMNNMNIPPNSIYLSKLLKFYEELGDRNICMKITNSILYSTTSEDNHCSSKPFFERRLITRPLFYIIWKIYYDFYRHSTHKMPKVTERNKLTAKEYTHIQREVFRKCDISPIISPRELLRLMVVDSNLLPDIKLYNLIIKVFIKSNDWNGIITVLSLMENFHCQDIDDYILGYILKEIQNQYILLTMYEIKQKQPDLNAKNLITNSKLKVLEMRKESHIFGEYQDINSKFDYILNEICNLLQKKNSKSQPSNLQDILEFYQQFDLPVDKLKDTFNKAFEKSQ</sequence>
<evidence type="ECO:0000313" key="2">
    <source>
        <dbReference type="Proteomes" id="UP000002866"/>
    </source>
</evidence>
<protein>
    <submittedName>
        <fullName evidence="1">Uncharacterized protein</fullName>
    </submittedName>
</protein>
<dbReference type="AlphaFoldDB" id="I2GUS8"/>
<dbReference type="KEGG" id="tbl:TBLA_0A00790"/>
<name>I2GUS8_HENB6</name>
<organism evidence="1 2">
    <name type="scientific">Henningerozyma blattae (strain ATCC 34711 / CBS 6284 / DSM 70876 / NBRC 10599 / NRRL Y-10934 / UCD 77-7)</name>
    <name type="common">Yeast</name>
    <name type="synonym">Tetrapisispora blattae</name>
    <dbReference type="NCBI Taxonomy" id="1071380"/>
    <lineage>
        <taxon>Eukaryota</taxon>
        <taxon>Fungi</taxon>
        <taxon>Dikarya</taxon>
        <taxon>Ascomycota</taxon>
        <taxon>Saccharomycotina</taxon>
        <taxon>Saccharomycetes</taxon>
        <taxon>Saccharomycetales</taxon>
        <taxon>Saccharomycetaceae</taxon>
        <taxon>Henningerozyma</taxon>
    </lineage>
</organism>
<accession>I2GUS8</accession>
<dbReference type="OrthoDB" id="185373at2759"/>